<evidence type="ECO:0000256" key="6">
    <source>
        <dbReference type="ARBA" id="ARBA00022898"/>
    </source>
</evidence>
<dbReference type="Pfam" id="PF00155">
    <property type="entry name" value="Aminotran_1_2"/>
    <property type="match status" value="1"/>
</dbReference>
<proteinExistence type="inferred from homology"/>
<dbReference type="InterPro" id="IPR050087">
    <property type="entry name" value="AON_synthase_class-II"/>
</dbReference>
<evidence type="ECO:0000313" key="11">
    <source>
        <dbReference type="EMBL" id="CAE0485379.1"/>
    </source>
</evidence>
<feature type="domain" description="Aminotransferase class I/classII large" evidence="10">
    <location>
        <begin position="184"/>
        <end position="522"/>
    </location>
</feature>
<organism evidence="11">
    <name type="scientific">Dunaliella tertiolecta</name>
    <name type="common">Green alga</name>
    <dbReference type="NCBI Taxonomy" id="3047"/>
    <lineage>
        <taxon>Eukaryota</taxon>
        <taxon>Viridiplantae</taxon>
        <taxon>Chlorophyta</taxon>
        <taxon>core chlorophytes</taxon>
        <taxon>Chlorophyceae</taxon>
        <taxon>CS clade</taxon>
        <taxon>Chlamydomonadales</taxon>
        <taxon>Dunaliellaceae</taxon>
        <taxon>Dunaliella</taxon>
    </lineage>
</organism>
<sequence length="581" mass="61264">MDARKDGSPWAQELCGSVQGLQQRTLLRVQRPTLPQFSSVEALIHEHDLDAWAMGNPPLPNSVTAAVWREAVMAQQPYNFSSSITSQHEAQHSGSIPTSAAGPFLLMPPSSAGTNFDVRCGKPQTVQTWEDGSRGSSTPSTALQLNLPPSGLQPQASQPLHHMPHSMWEYMHNPALPLKRLKLFSLNDYLGLSAHPDVAAAAAAAVSMCGMGARSSGVVGGTSVLHRELEEGLAALKGTQDCLLCPTGFAANMAVLTALTSMGGRQVSIFSDALNHASIIDGARLACRGGRASLHIYHHNDMAHLEQLLQSLPKNTLALVITDSLFSMDGDFADLQALAALRARYGFLLAVDEAHATLVCGDRGAGAAEALGVSDQVDIHIGTLSKAFGALGGFVATSAVIKALVLNKGRAHVYSTALPIPVVAAAQTALAVSNREHWRRHAVWSLVERLSAGLGVPALSPIVPLVVGGEAEAVGLASRLLKEHGMHVPAIRPPTVPKGTCRLRVSLSAAHTAADVDALVAAVKSSLGSWEIPTRPGGNARARSSALLGNSQPSLMQVQYLEAQAHTPIAMAMKPWRKAYL</sequence>
<dbReference type="InterPro" id="IPR015421">
    <property type="entry name" value="PyrdxlP-dep_Trfase_major"/>
</dbReference>
<dbReference type="UniPathway" id="UPA00222"/>
<reference evidence="11" key="1">
    <citation type="submission" date="2021-01" db="EMBL/GenBank/DDBJ databases">
        <authorList>
            <person name="Corre E."/>
            <person name="Pelletier E."/>
            <person name="Niang G."/>
            <person name="Scheremetjew M."/>
            <person name="Finn R."/>
            <person name="Kale V."/>
            <person name="Holt S."/>
            <person name="Cochrane G."/>
            <person name="Meng A."/>
            <person name="Brown T."/>
            <person name="Cohen L."/>
        </authorList>
    </citation>
    <scope>NUCLEOTIDE SEQUENCE</scope>
    <source>
        <strain evidence="11">CCMP1320</strain>
    </source>
</reference>
<accession>A0A7S3QK43</accession>
<dbReference type="EMBL" id="HBIP01000951">
    <property type="protein sequence ID" value="CAE0485379.1"/>
    <property type="molecule type" value="Transcribed_RNA"/>
</dbReference>
<dbReference type="GO" id="GO:0030170">
    <property type="term" value="F:pyridoxal phosphate binding"/>
    <property type="evidence" value="ECO:0007669"/>
    <property type="project" value="InterPro"/>
</dbReference>
<evidence type="ECO:0000256" key="1">
    <source>
        <dbReference type="ARBA" id="ARBA00001933"/>
    </source>
</evidence>
<dbReference type="InterPro" id="IPR015422">
    <property type="entry name" value="PyrdxlP-dep_Trfase_small"/>
</dbReference>
<feature type="compositionally biased region" description="Polar residues" evidence="9">
    <location>
        <begin position="125"/>
        <end position="144"/>
    </location>
</feature>
<keyword evidence="6 8" id="KW-0663">Pyridoxal phosphate</keyword>
<dbReference type="InterPro" id="IPR004839">
    <property type="entry name" value="Aminotransferase_I/II_large"/>
</dbReference>
<comment type="cofactor">
    <cofactor evidence="1 8">
        <name>pyridoxal 5'-phosphate</name>
        <dbReference type="ChEBI" id="CHEBI:597326"/>
    </cofactor>
</comment>
<evidence type="ECO:0000256" key="3">
    <source>
        <dbReference type="ARBA" id="ARBA00004991"/>
    </source>
</evidence>
<dbReference type="AlphaFoldDB" id="A0A7S3QK43"/>
<evidence type="ECO:0000256" key="9">
    <source>
        <dbReference type="SAM" id="MobiDB-lite"/>
    </source>
</evidence>
<comment type="pathway">
    <text evidence="2">Lipid metabolism; sphingolipid metabolism.</text>
</comment>
<dbReference type="GO" id="GO:0006665">
    <property type="term" value="P:sphingolipid metabolic process"/>
    <property type="evidence" value="ECO:0007669"/>
    <property type="project" value="UniProtKB-UniPathway"/>
</dbReference>
<evidence type="ECO:0000256" key="8">
    <source>
        <dbReference type="RuleBase" id="RU003693"/>
    </source>
</evidence>
<keyword evidence="7" id="KW-0746">Sphingolipid metabolism</keyword>
<dbReference type="InterPro" id="IPR015424">
    <property type="entry name" value="PyrdxlP-dep_Trfase"/>
</dbReference>
<dbReference type="InterPro" id="IPR001917">
    <property type="entry name" value="Aminotrans_II_pyridoxalP_BS"/>
</dbReference>
<feature type="compositionally biased region" description="Polar residues" evidence="9">
    <location>
        <begin position="83"/>
        <end position="98"/>
    </location>
</feature>
<evidence type="ECO:0000259" key="10">
    <source>
        <dbReference type="Pfam" id="PF00155"/>
    </source>
</evidence>
<dbReference type="PROSITE" id="PS00599">
    <property type="entry name" value="AA_TRANSFER_CLASS_2"/>
    <property type="match status" value="1"/>
</dbReference>
<feature type="region of interest" description="Disordered" evidence="9">
    <location>
        <begin position="125"/>
        <end position="160"/>
    </location>
</feature>
<dbReference type="SUPFAM" id="SSF53383">
    <property type="entry name" value="PLP-dependent transferases"/>
    <property type="match status" value="1"/>
</dbReference>
<name>A0A7S3QK43_DUNTE</name>
<evidence type="ECO:0000256" key="2">
    <source>
        <dbReference type="ARBA" id="ARBA00004760"/>
    </source>
</evidence>
<dbReference type="PANTHER" id="PTHR13693">
    <property type="entry name" value="CLASS II AMINOTRANSFERASE/8-AMINO-7-OXONONANOATE SYNTHASE"/>
    <property type="match status" value="1"/>
</dbReference>
<dbReference type="GO" id="GO:0016020">
    <property type="term" value="C:membrane"/>
    <property type="evidence" value="ECO:0007669"/>
    <property type="project" value="GOC"/>
</dbReference>
<protein>
    <recommendedName>
        <fullName evidence="10">Aminotransferase class I/classII large domain-containing protein</fullName>
    </recommendedName>
</protein>
<dbReference type="Gene3D" id="3.90.1150.10">
    <property type="entry name" value="Aspartate Aminotransferase, domain 1"/>
    <property type="match status" value="1"/>
</dbReference>
<feature type="region of interest" description="Disordered" evidence="9">
    <location>
        <begin position="83"/>
        <end position="103"/>
    </location>
</feature>
<dbReference type="GO" id="GO:0009102">
    <property type="term" value="P:biotin biosynthetic process"/>
    <property type="evidence" value="ECO:0007669"/>
    <property type="project" value="TreeGrafter"/>
</dbReference>
<evidence type="ECO:0000256" key="4">
    <source>
        <dbReference type="ARBA" id="ARBA00010008"/>
    </source>
</evidence>
<dbReference type="GO" id="GO:0016740">
    <property type="term" value="F:transferase activity"/>
    <property type="evidence" value="ECO:0007669"/>
    <property type="project" value="UniProtKB-KW"/>
</dbReference>
<dbReference type="PANTHER" id="PTHR13693:SF77">
    <property type="entry name" value="8-AMINO-7-OXONONANOATE SYNTHASE"/>
    <property type="match status" value="1"/>
</dbReference>
<gene>
    <name evidence="11" type="ORF">DTER00134_LOCUS418</name>
</gene>
<comment type="similarity">
    <text evidence="4">Belongs to the class-II pyridoxal-phosphate-dependent aminotransferase family. BioF subfamily.</text>
</comment>
<evidence type="ECO:0000256" key="7">
    <source>
        <dbReference type="ARBA" id="ARBA00022919"/>
    </source>
</evidence>
<dbReference type="Gene3D" id="3.40.640.10">
    <property type="entry name" value="Type I PLP-dependent aspartate aminotransferase-like (Major domain)"/>
    <property type="match status" value="1"/>
</dbReference>
<evidence type="ECO:0000256" key="5">
    <source>
        <dbReference type="ARBA" id="ARBA00022679"/>
    </source>
</evidence>
<keyword evidence="7" id="KW-0443">Lipid metabolism</keyword>
<keyword evidence="5" id="KW-0808">Transferase</keyword>
<comment type="pathway">
    <text evidence="3">Sphingolipid metabolism.</text>
</comment>